<accession>A0ABV6HQA6</accession>
<evidence type="ECO:0000313" key="4">
    <source>
        <dbReference type="Proteomes" id="UP001589774"/>
    </source>
</evidence>
<feature type="domain" description="CAAX prenyl protease 2/Lysostaphin resistance protein A-like" evidence="2">
    <location>
        <begin position="60"/>
        <end position="155"/>
    </location>
</feature>
<keyword evidence="4" id="KW-1185">Reference proteome</keyword>
<keyword evidence="1" id="KW-0472">Membrane</keyword>
<evidence type="ECO:0000313" key="3">
    <source>
        <dbReference type="EMBL" id="MFC0320275.1"/>
    </source>
</evidence>
<dbReference type="Pfam" id="PF02517">
    <property type="entry name" value="Rce1-like"/>
    <property type="match status" value="1"/>
</dbReference>
<dbReference type="RefSeq" id="WP_377477453.1">
    <property type="nucleotide sequence ID" value="NZ_JBHLWO010000002.1"/>
</dbReference>
<proteinExistence type="predicted"/>
<dbReference type="EC" id="3.4.-.-" evidence="3"/>
<feature type="transmembrane region" description="Helical" evidence="1">
    <location>
        <begin position="61"/>
        <end position="83"/>
    </location>
</feature>
<evidence type="ECO:0000256" key="1">
    <source>
        <dbReference type="SAM" id="Phobius"/>
    </source>
</evidence>
<keyword evidence="1" id="KW-1133">Transmembrane helix</keyword>
<reference evidence="3 4" key="1">
    <citation type="submission" date="2024-09" db="EMBL/GenBank/DDBJ databases">
        <authorList>
            <person name="Sun Q."/>
            <person name="Mori K."/>
        </authorList>
    </citation>
    <scope>NUCLEOTIDE SEQUENCE [LARGE SCALE GENOMIC DNA]</scope>
    <source>
        <strain evidence="3 4">CCM 7765</strain>
    </source>
</reference>
<gene>
    <name evidence="3" type="ORF">ACFFI0_18255</name>
</gene>
<dbReference type="GO" id="GO:0016787">
    <property type="term" value="F:hydrolase activity"/>
    <property type="evidence" value="ECO:0007669"/>
    <property type="project" value="UniProtKB-KW"/>
</dbReference>
<dbReference type="Proteomes" id="UP001589774">
    <property type="component" value="Unassembled WGS sequence"/>
</dbReference>
<dbReference type="EMBL" id="JBHLWO010000002">
    <property type="protein sequence ID" value="MFC0320275.1"/>
    <property type="molecule type" value="Genomic_DNA"/>
</dbReference>
<evidence type="ECO:0000259" key="2">
    <source>
        <dbReference type="Pfam" id="PF02517"/>
    </source>
</evidence>
<organism evidence="3 4">
    <name type="scientific">Olivibacter oleidegradans</name>
    <dbReference type="NCBI Taxonomy" id="760123"/>
    <lineage>
        <taxon>Bacteria</taxon>
        <taxon>Pseudomonadati</taxon>
        <taxon>Bacteroidota</taxon>
        <taxon>Sphingobacteriia</taxon>
        <taxon>Sphingobacteriales</taxon>
        <taxon>Sphingobacteriaceae</taxon>
        <taxon>Olivibacter</taxon>
    </lineage>
</organism>
<name>A0ABV6HQA6_9SPHI</name>
<protein>
    <submittedName>
        <fullName evidence="3">CPBP family intramembrane glutamic endopeptidase</fullName>
        <ecNumber evidence="3">3.4.-.-</ecNumber>
    </submittedName>
</protein>
<keyword evidence="3" id="KW-0378">Hydrolase</keyword>
<keyword evidence="1" id="KW-0812">Transmembrane</keyword>
<comment type="caution">
    <text evidence="3">The sequence shown here is derived from an EMBL/GenBank/DDBJ whole genome shotgun (WGS) entry which is preliminary data.</text>
</comment>
<feature type="transmembrane region" description="Helical" evidence="1">
    <location>
        <begin position="90"/>
        <end position="107"/>
    </location>
</feature>
<sequence length="167" mass="19182">MIKIAYQIQSQLTSYLQSKSYIQLFFIFLIAEMTFSGVTAFIATMIDPDLTCNPIEKESIYVIFIISVIVAPVIETFIFQLAVIEIGYEFKLRGRLLVLLSAILFGISHYYNWVYAMVMVFTGFIFAYSYVFIRNQYDIAKATLFVASLHAASNLVSFLNNNVFNFF</sequence>
<dbReference type="InterPro" id="IPR003675">
    <property type="entry name" value="Rce1/LyrA-like_dom"/>
</dbReference>
<feature type="transmembrane region" description="Helical" evidence="1">
    <location>
        <begin position="21"/>
        <end position="46"/>
    </location>
</feature>